<dbReference type="Proteomes" id="UP000607653">
    <property type="component" value="Unassembled WGS sequence"/>
</dbReference>
<organism evidence="3 4">
    <name type="scientific">Nelumbo nucifera</name>
    <name type="common">Sacred lotus</name>
    <dbReference type="NCBI Taxonomy" id="4432"/>
    <lineage>
        <taxon>Eukaryota</taxon>
        <taxon>Viridiplantae</taxon>
        <taxon>Streptophyta</taxon>
        <taxon>Embryophyta</taxon>
        <taxon>Tracheophyta</taxon>
        <taxon>Spermatophyta</taxon>
        <taxon>Magnoliopsida</taxon>
        <taxon>Proteales</taxon>
        <taxon>Nelumbonaceae</taxon>
        <taxon>Nelumbo</taxon>
    </lineage>
</organism>
<evidence type="ECO:0000313" key="4">
    <source>
        <dbReference type="Proteomes" id="UP000607653"/>
    </source>
</evidence>
<dbReference type="AlphaFoldDB" id="A0A822YAG2"/>
<dbReference type="PANTHER" id="PTHR27007">
    <property type="match status" value="1"/>
</dbReference>
<evidence type="ECO:0000313" key="3">
    <source>
        <dbReference type="EMBL" id="DAD28269.1"/>
    </source>
</evidence>
<accession>A0A822YAG2</accession>
<sequence>MLEVACGKRPIETQASGSGDEDVILVDWVLSFWSRGAILEAADPKLGGDYVVEEMELVLKLGLLCCNSIPGGRPTMGQVMEFLSGDAPVPDLLSSVSASGFAFTGREGFDNFVIPNLNSSLGLGNTMTTSGVSVANSVLSTGR</sequence>
<dbReference type="SUPFAM" id="SSF56112">
    <property type="entry name" value="Protein kinase-like (PK-like)"/>
    <property type="match status" value="1"/>
</dbReference>
<dbReference type="Gene3D" id="1.10.510.10">
    <property type="entry name" value="Transferase(Phosphotransferase) domain 1"/>
    <property type="match status" value="1"/>
</dbReference>
<keyword evidence="2" id="KW-0067">ATP-binding</keyword>
<evidence type="ECO:0000256" key="2">
    <source>
        <dbReference type="ARBA" id="ARBA00022840"/>
    </source>
</evidence>
<dbReference type="InterPro" id="IPR011009">
    <property type="entry name" value="Kinase-like_dom_sf"/>
</dbReference>
<proteinExistence type="predicted"/>
<dbReference type="EMBL" id="DUZY01000002">
    <property type="protein sequence ID" value="DAD28269.1"/>
    <property type="molecule type" value="Genomic_DNA"/>
</dbReference>
<dbReference type="InterPro" id="IPR050528">
    <property type="entry name" value="L-type_Lectin-RKs"/>
</dbReference>
<keyword evidence="4" id="KW-1185">Reference proteome</keyword>
<reference evidence="3 4" key="1">
    <citation type="journal article" date="2020" name="Mol. Biol. Evol.">
        <title>Distinct Expression and Methylation Patterns for Genes with Different Fates following a Single Whole-Genome Duplication in Flowering Plants.</title>
        <authorList>
            <person name="Shi T."/>
            <person name="Rahmani R.S."/>
            <person name="Gugger P.F."/>
            <person name="Wang M."/>
            <person name="Li H."/>
            <person name="Zhang Y."/>
            <person name="Li Z."/>
            <person name="Wang Q."/>
            <person name="Van de Peer Y."/>
            <person name="Marchal K."/>
            <person name="Chen J."/>
        </authorList>
    </citation>
    <scope>NUCLEOTIDE SEQUENCE [LARGE SCALE GENOMIC DNA]</scope>
    <source>
        <tissue evidence="3">Leaf</tissue>
    </source>
</reference>
<keyword evidence="1" id="KW-0547">Nucleotide-binding</keyword>
<gene>
    <name evidence="3" type="ORF">HUJ06_029737</name>
</gene>
<dbReference type="GO" id="GO:0005524">
    <property type="term" value="F:ATP binding"/>
    <property type="evidence" value="ECO:0007669"/>
    <property type="project" value="UniProtKB-KW"/>
</dbReference>
<protein>
    <submittedName>
        <fullName evidence="3">Uncharacterized protein</fullName>
    </submittedName>
</protein>
<evidence type="ECO:0000256" key="1">
    <source>
        <dbReference type="ARBA" id="ARBA00022741"/>
    </source>
</evidence>
<comment type="caution">
    <text evidence="3">The sequence shown here is derived from an EMBL/GenBank/DDBJ whole genome shotgun (WGS) entry which is preliminary data.</text>
</comment>
<name>A0A822YAG2_NELNU</name>